<organism evidence="2 3">
    <name type="scientific">Miscanthus lutarioriparius</name>
    <dbReference type="NCBI Taxonomy" id="422564"/>
    <lineage>
        <taxon>Eukaryota</taxon>
        <taxon>Viridiplantae</taxon>
        <taxon>Streptophyta</taxon>
        <taxon>Embryophyta</taxon>
        <taxon>Tracheophyta</taxon>
        <taxon>Spermatophyta</taxon>
        <taxon>Magnoliopsida</taxon>
        <taxon>Liliopsida</taxon>
        <taxon>Poales</taxon>
        <taxon>Poaceae</taxon>
        <taxon>PACMAD clade</taxon>
        <taxon>Panicoideae</taxon>
        <taxon>Andropogonodae</taxon>
        <taxon>Andropogoneae</taxon>
        <taxon>Saccharinae</taxon>
        <taxon>Miscanthus</taxon>
    </lineage>
</organism>
<dbReference type="GO" id="GO:0035251">
    <property type="term" value="F:UDP-glucosyltransferase activity"/>
    <property type="evidence" value="ECO:0007669"/>
    <property type="project" value="InterPro"/>
</dbReference>
<dbReference type="Gene3D" id="3.40.50.2000">
    <property type="entry name" value="Glycogen Phosphorylase B"/>
    <property type="match status" value="1"/>
</dbReference>
<evidence type="ECO:0000256" key="1">
    <source>
        <dbReference type="SAM" id="MobiDB-lite"/>
    </source>
</evidence>
<gene>
    <name evidence="2" type="ORF">NCGR_LOCUS57215</name>
</gene>
<comment type="caution">
    <text evidence="2">The sequence shown here is derived from an EMBL/GenBank/DDBJ whole genome shotgun (WGS) entry which is preliminary data.</text>
</comment>
<dbReference type="InterPro" id="IPR050481">
    <property type="entry name" value="UDP-glycosyltransf_plant"/>
</dbReference>
<dbReference type="OrthoDB" id="686812at2759"/>
<reference evidence="2" key="1">
    <citation type="submission" date="2020-10" db="EMBL/GenBank/DDBJ databases">
        <authorList>
            <person name="Han B."/>
            <person name="Lu T."/>
            <person name="Zhao Q."/>
            <person name="Huang X."/>
            <person name="Zhao Y."/>
        </authorList>
    </citation>
    <scope>NUCLEOTIDE SEQUENCE</scope>
</reference>
<protein>
    <submittedName>
        <fullName evidence="2">Uncharacterized protein</fullName>
    </submittedName>
</protein>
<dbReference type="AlphaFoldDB" id="A0A811RTE9"/>
<dbReference type="PANTHER" id="PTHR48048:SF75">
    <property type="entry name" value="GLYCOSYLTRANSFERASE"/>
    <property type="match status" value="1"/>
</dbReference>
<name>A0A811RTE9_9POAL</name>
<dbReference type="PANTHER" id="PTHR48048">
    <property type="entry name" value="GLYCOSYLTRANSFERASE"/>
    <property type="match status" value="1"/>
</dbReference>
<feature type="region of interest" description="Disordered" evidence="1">
    <location>
        <begin position="138"/>
        <end position="159"/>
    </location>
</feature>
<sequence length="249" mass="25696">MVELSGLFLRHGLAVTIVVVEPPAASTDASTAVARAAEANPSVNFHVLPLPPPDTTVSPEPPRDPFALLRLANAPLRDYLRSVAPSASVRALVFDFFCIDALDVAAELGVPAYLFYTSGACSLAVSLPAQAGRGVLGEDQSPGAGSQVMGAAGGRAPAQGNGHVRHPLRVALGAGGDSGRRAAAVLAAVRGAEAEQGVHGGGGEGWGGDGRILLKIMNLVKMLDSFSIRVLRFLSAGKWKTLSIHFHLQ</sequence>
<evidence type="ECO:0000313" key="3">
    <source>
        <dbReference type="Proteomes" id="UP000604825"/>
    </source>
</evidence>
<proteinExistence type="predicted"/>
<dbReference type="Proteomes" id="UP000604825">
    <property type="component" value="Unassembled WGS sequence"/>
</dbReference>
<dbReference type="SUPFAM" id="SSF53756">
    <property type="entry name" value="UDP-Glycosyltransferase/glycogen phosphorylase"/>
    <property type="match status" value="1"/>
</dbReference>
<evidence type="ECO:0000313" key="2">
    <source>
        <dbReference type="EMBL" id="CAD6333117.1"/>
    </source>
</evidence>
<keyword evidence="3" id="KW-1185">Reference proteome</keyword>
<dbReference type="EMBL" id="CAJGYO010000017">
    <property type="protein sequence ID" value="CAD6333117.1"/>
    <property type="molecule type" value="Genomic_DNA"/>
</dbReference>
<accession>A0A811RTE9</accession>